<dbReference type="AlphaFoldDB" id="A0A8C8H2A9"/>
<evidence type="ECO:0000313" key="4">
    <source>
        <dbReference type="Ensembl" id="ENSOTSP00005057977.1"/>
    </source>
</evidence>
<proteinExistence type="predicted"/>
<accession>A0A8C8H2A9</accession>
<keyword evidence="5" id="KW-1185">Reference proteome</keyword>
<organism evidence="4 5">
    <name type="scientific">Oncorhynchus tshawytscha</name>
    <name type="common">Chinook salmon</name>
    <name type="synonym">Salmo tshawytscha</name>
    <dbReference type="NCBI Taxonomy" id="74940"/>
    <lineage>
        <taxon>Eukaryota</taxon>
        <taxon>Metazoa</taxon>
        <taxon>Chordata</taxon>
        <taxon>Craniata</taxon>
        <taxon>Vertebrata</taxon>
        <taxon>Euteleostomi</taxon>
        <taxon>Actinopterygii</taxon>
        <taxon>Neopterygii</taxon>
        <taxon>Teleostei</taxon>
        <taxon>Protacanthopterygii</taxon>
        <taxon>Salmoniformes</taxon>
        <taxon>Salmonidae</taxon>
        <taxon>Salmoninae</taxon>
        <taxon>Oncorhynchus</taxon>
    </lineage>
</organism>
<dbReference type="PANTHER" id="PTHR23019">
    <property type="entry name" value="NUCLEAR PORE MEMBRANE GLYCOPROTEIN GP210-RELATED"/>
    <property type="match status" value="1"/>
</dbReference>
<evidence type="ECO:0000259" key="3">
    <source>
        <dbReference type="Pfam" id="PF22969"/>
    </source>
</evidence>
<protein>
    <submittedName>
        <fullName evidence="4">Uncharacterized protein</fullName>
    </submittedName>
</protein>
<dbReference type="InterPro" id="IPR055096">
    <property type="entry name" value="Ig_NUP210_1st"/>
</dbReference>
<dbReference type="Pfam" id="PF22963">
    <property type="entry name" value="Ig_NUP210_3rd"/>
    <property type="match status" value="1"/>
</dbReference>
<sequence length="256" mass="28434">RSTRINFTLEATEGCYRWSSTRPEVASIEAVEADLSRQYSQRAVLQACSTHSSRLTSIILAEDVVTGQVLCCDAIVDLISEIQIVSTTRELHLEDSPLELKIYALDPEGNAFSALASLVFDWTIVKDADVDGFPDSYNSLRLSLSIIGLLCIFLPSGFLQFSESTYTRSGYISEMERVGKQLKAKIQESLYKNVGAAEVKLLILENILLSPACDVYLLVGTSIQYKVQKNRQGKITGGSELTRYSQAYHSMQLQIQ</sequence>
<evidence type="ECO:0000259" key="1">
    <source>
        <dbReference type="Pfam" id="PF22963"/>
    </source>
</evidence>
<feature type="domain" description="NUP210 Ig-like" evidence="3">
    <location>
        <begin position="86"/>
        <end position="199"/>
    </location>
</feature>
<dbReference type="GeneTree" id="ENSGT00390000009491"/>
<name>A0A8C8H2A9_ONCTS</name>
<reference evidence="4" key="1">
    <citation type="submission" date="2025-08" db="UniProtKB">
        <authorList>
            <consortium name="Ensembl"/>
        </authorList>
    </citation>
    <scope>IDENTIFICATION</scope>
</reference>
<dbReference type="InterPro" id="IPR055097">
    <property type="entry name" value="Ig_NUP210_2nd"/>
</dbReference>
<evidence type="ECO:0000259" key="2">
    <source>
        <dbReference type="Pfam" id="PF22967"/>
    </source>
</evidence>
<reference evidence="4" key="2">
    <citation type="submission" date="2025-09" db="UniProtKB">
        <authorList>
            <consortium name="Ensembl"/>
        </authorList>
    </citation>
    <scope>IDENTIFICATION</scope>
</reference>
<dbReference type="Pfam" id="PF22969">
    <property type="entry name" value="Ig_NUP210_2nd"/>
    <property type="match status" value="1"/>
</dbReference>
<dbReference type="PANTHER" id="PTHR23019:SF2">
    <property type="entry name" value="NUCLEAR PORE MEMBRANE GLYCOPROTEIN 210"/>
    <property type="match status" value="1"/>
</dbReference>
<dbReference type="Ensembl" id="ENSOTST00005063109.2">
    <property type="protein sequence ID" value="ENSOTSP00005057977.1"/>
    <property type="gene ID" value="ENSOTSG00005027935.2"/>
</dbReference>
<feature type="domain" description="NUP210 Ig-like" evidence="2">
    <location>
        <begin position="2"/>
        <end position="77"/>
    </location>
</feature>
<dbReference type="GO" id="GO:0005643">
    <property type="term" value="C:nuclear pore"/>
    <property type="evidence" value="ECO:0007669"/>
    <property type="project" value="TreeGrafter"/>
</dbReference>
<dbReference type="Pfam" id="PF22967">
    <property type="entry name" value="Ig_NUP210_1st"/>
    <property type="match status" value="1"/>
</dbReference>
<evidence type="ECO:0000313" key="5">
    <source>
        <dbReference type="Proteomes" id="UP000694402"/>
    </source>
</evidence>
<dbReference type="InterPro" id="IPR045197">
    <property type="entry name" value="NUP210-like"/>
</dbReference>
<dbReference type="Proteomes" id="UP000694402">
    <property type="component" value="Unassembled WGS sequence"/>
</dbReference>
<feature type="domain" description="NUP210 Ig-like" evidence="1">
    <location>
        <begin position="205"/>
        <end position="236"/>
    </location>
</feature>
<dbReference type="InterPro" id="IPR055098">
    <property type="entry name" value="Ig_NUP210_3rd"/>
</dbReference>